<dbReference type="RefSeq" id="WP_050469426.1">
    <property type="nucleotide sequence ID" value="NZ_JBIUZV010000001.1"/>
</dbReference>
<dbReference type="PANTHER" id="PTHR43214:SF37">
    <property type="entry name" value="TRANSCRIPTIONAL REGULATORY PROTEIN YDFI"/>
    <property type="match status" value="1"/>
</dbReference>
<dbReference type="InterPro" id="IPR011006">
    <property type="entry name" value="CheY-like_superfamily"/>
</dbReference>
<evidence type="ECO:0000256" key="1">
    <source>
        <dbReference type="ARBA" id="ARBA00022553"/>
    </source>
</evidence>
<feature type="domain" description="Response regulatory" evidence="5">
    <location>
        <begin position="4"/>
        <end position="120"/>
    </location>
</feature>
<evidence type="ECO:0000256" key="2">
    <source>
        <dbReference type="ARBA" id="ARBA00023125"/>
    </source>
</evidence>
<sequence>MGVTVLLVDDHAVVREGLASLLAIAGEFGRIEQAGDGIQAVSLAKELQPGLIVIDLLMPAMSGPEAIKLLREACPTAKITVLTSSEDDALAFSALKAGANSFLLKSMSGGEVLSSLKKIADGEEIIHPTVSKGILKMSLRNANQNAPFDNLTPRELDVLTELARGASNARIALALNITERTVKSHIGNVLSKLNLSDRTEAVAFAWRNGLMKE</sequence>
<dbReference type="SMART" id="SM00448">
    <property type="entry name" value="REC"/>
    <property type="match status" value="1"/>
</dbReference>
<dbReference type="PROSITE" id="PS50110">
    <property type="entry name" value="RESPONSE_REGULATORY"/>
    <property type="match status" value="1"/>
</dbReference>
<keyword evidence="7" id="KW-1185">Reference proteome</keyword>
<evidence type="ECO:0000259" key="4">
    <source>
        <dbReference type="PROSITE" id="PS50043"/>
    </source>
</evidence>
<gene>
    <name evidence="6" type="ORF">ACIPEN_02685</name>
</gene>
<comment type="caution">
    <text evidence="6">The sequence shown here is derived from an EMBL/GenBank/DDBJ whole genome shotgun (WGS) entry which is preliminary data.</text>
</comment>
<dbReference type="PANTHER" id="PTHR43214">
    <property type="entry name" value="TWO-COMPONENT RESPONSE REGULATOR"/>
    <property type="match status" value="1"/>
</dbReference>
<dbReference type="PRINTS" id="PR00038">
    <property type="entry name" value="HTHLUXR"/>
</dbReference>
<proteinExistence type="predicted"/>
<dbReference type="EMBL" id="JBIUZV010000001">
    <property type="protein sequence ID" value="MFJ3044715.1"/>
    <property type="molecule type" value="Genomic_DNA"/>
</dbReference>
<dbReference type="CDD" id="cd17535">
    <property type="entry name" value="REC_NarL-like"/>
    <property type="match status" value="1"/>
</dbReference>
<name>A0ABW8ETC5_9BURK</name>
<dbReference type="PROSITE" id="PS50043">
    <property type="entry name" value="HTH_LUXR_2"/>
    <property type="match status" value="1"/>
</dbReference>
<dbReference type="InterPro" id="IPR001789">
    <property type="entry name" value="Sig_transdc_resp-reg_receiver"/>
</dbReference>
<dbReference type="Pfam" id="PF00072">
    <property type="entry name" value="Response_reg"/>
    <property type="match status" value="1"/>
</dbReference>
<dbReference type="CDD" id="cd06170">
    <property type="entry name" value="LuxR_C_like"/>
    <property type="match status" value="1"/>
</dbReference>
<dbReference type="Pfam" id="PF00196">
    <property type="entry name" value="GerE"/>
    <property type="match status" value="1"/>
</dbReference>
<dbReference type="SUPFAM" id="SSF46894">
    <property type="entry name" value="C-terminal effector domain of the bipartite response regulators"/>
    <property type="match status" value="1"/>
</dbReference>
<accession>A0ABW8ETC5</accession>
<feature type="modified residue" description="4-aspartylphosphate" evidence="3">
    <location>
        <position position="55"/>
    </location>
</feature>
<evidence type="ECO:0000259" key="5">
    <source>
        <dbReference type="PROSITE" id="PS50110"/>
    </source>
</evidence>
<keyword evidence="1 3" id="KW-0597">Phosphoprotein</keyword>
<dbReference type="InterPro" id="IPR016032">
    <property type="entry name" value="Sig_transdc_resp-reg_C-effctor"/>
</dbReference>
<keyword evidence="2" id="KW-0238">DNA-binding</keyword>
<dbReference type="InterPro" id="IPR039420">
    <property type="entry name" value="WalR-like"/>
</dbReference>
<evidence type="ECO:0000256" key="3">
    <source>
        <dbReference type="PROSITE-ProRule" id="PRU00169"/>
    </source>
</evidence>
<dbReference type="InterPro" id="IPR000792">
    <property type="entry name" value="Tscrpt_reg_LuxR_C"/>
</dbReference>
<dbReference type="SMART" id="SM00421">
    <property type="entry name" value="HTH_LUXR"/>
    <property type="match status" value="1"/>
</dbReference>
<dbReference type="Proteomes" id="UP001617427">
    <property type="component" value="Unassembled WGS sequence"/>
</dbReference>
<dbReference type="Gene3D" id="3.40.50.2300">
    <property type="match status" value="1"/>
</dbReference>
<organism evidence="6 7">
    <name type="scientific">Herbaspirillum chlorophenolicum</name>
    <dbReference type="NCBI Taxonomy" id="211589"/>
    <lineage>
        <taxon>Bacteria</taxon>
        <taxon>Pseudomonadati</taxon>
        <taxon>Pseudomonadota</taxon>
        <taxon>Betaproteobacteria</taxon>
        <taxon>Burkholderiales</taxon>
        <taxon>Oxalobacteraceae</taxon>
        <taxon>Herbaspirillum</taxon>
    </lineage>
</organism>
<dbReference type="PROSITE" id="PS00622">
    <property type="entry name" value="HTH_LUXR_1"/>
    <property type="match status" value="1"/>
</dbReference>
<protein>
    <submittedName>
        <fullName evidence="6">Response regulator</fullName>
    </submittedName>
</protein>
<dbReference type="InterPro" id="IPR058245">
    <property type="entry name" value="NreC/VraR/RcsB-like_REC"/>
</dbReference>
<feature type="domain" description="HTH luxR-type" evidence="4">
    <location>
        <begin position="144"/>
        <end position="209"/>
    </location>
</feature>
<reference evidence="6 7" key="1">
    <citation type="submission" date="2024-10" db="EMBL/GenBank/DDBJ databases">
        <title>The Natural Products Discovery Center: Release of the First 8490 Sequenced Strains for Exploring Actinobacteria Biosynthetic Diversity.</title>
        <authorList>
            <person name="Kalkreuter E."/>
            <person name="Kautsar S.A."/>
            <person name="Yang D."/>
            <person name="Bader C.D."/>
            <person name="Teijaro C.N."/>
            <person name="Fluegel L."/>
            <person name="Davis C.M."/>
            <person name="Simpson J.R."/>
            <person name="Lauterbach L."/>
            <person name="Steele A.D."/>
            <person name="Gui C."/>
            <person name="Meng S."/>
            <person name="Li G."/>
            <person name="Viehrig K."/>
            <person name="Ye F."/>
            <person name="Su P."/>
            <person name="Kiefer A.F."/>
            <person name="Nichols A."/>
            <person name="Cepeda A.J."/>
            <person name="Yan W."/>
            <person name="Fan B."/>
            <person name="Jiang Y."/>
            <person name="Adhikari A."/>
            <person name="Zheng C.-J."/>
            <person name="Schuster L."/>
            <person name="Cowan T.M."/>
            <person name="Smanski M.J."/>
            <person name="Chevrette M.G."/>
            <person name="De Carvalho L.P.S."/>
            <person name="Shen B."/>
        </authorList>
    </citation>
    <scope>NUCLEOTIDE SEQUENCE [LARGE SCALE GENOMIC DNA]</scope>
    <source>
        <strain evidence="6 7">NPDC087045</strain>
    </source>
</reference>
<dbReference type="SUPFAM" id="SSF52172">
    <property type="entry name" value="CheY-like"/>
    <property type="match status" value="1"/>
</dbReference>
<evidence type="ECO:0000313" key="6">
    <source>
        <dbReference type="EMBL" id="MFJ3044715.1"/>
    </source>
</evidence>
<evidence type="ECO:0000313" key="7">
    <source>
        <dbReference type="Proteomes" id="UP001617427"/>
    </source>
</evidence>